<feature type="domain" description="RDD" evidence="7">
    <location>
        <begin position="39"/>
        <end position="148"/>
    </location>
</feature>
<name>A0A542ZIL4_9MICO</name>
<evidence type="ECO:0000256" key="1">
    <source>
        <dbReference type="ARBA" id="ARBA00004651"/>
    </source>
</evidence>
<evidence type="ECO:0000313" key="8">
    <source>
        <dbReference type="EMBL" id="TQL60139.1"/>
    </source>
</evidence>
<evidence type="ECO:0000256" key="2">
    <source>
        <dbReference type="ARBA" id="ARBA00022475"/>
    </source>
</evidence>
<dbReference type="EMBL" id="VFOQ01000001">
    <property type="protein sequence ID" value="TQL60139.1"/>
    <property type="molecule type" value="Genomic_DNA"/>
</dbReference>
<dbReference type="AlphaFoldDB" id="A0A542ZIL4"/>
<keyword evidence="9" id="KW-1185">Reference proteome</keyword>
<feature type="transmembrane region" description="Helical" evidence="6">
    <location>
        <begin position="76"/>
        <end position="97"/>
    </location>
</feature>
<evidence type="ECO:0000256" key="3">
    <source>
        <dbReference type="ARBA" id="ARBA00022692"/>
    </source>
</evidence>
<dbReference type="Proteomes" id="UP000319514">
    <property type="component" value="Unassembled WGS sequence"/>
</dbReference>
<dbReference type="InterPro" id="IPR051791">
    <property type="entry name" value="Pra-immunoreactive"/>
</dbReference>
<sequence length="155" mass="16187">MVDRKDVGSWIEGPRAARAGEGTYPGQRLGLPEHGPGSVARFGRRLVAILIDWTLCQLVAVAFLGGQLGRGGAGGLLPLAVFFAENVLLVGTVGFTVGHRVMGLRVVRLGGAPAGPVPGLVRSLLLAVAVPALIWDKDERGLHDKAAGTVILRTR</sequence>
<evidence type="ECO:0000256" key="6">
    <source>
        <dbReference type="SAM" id="Phobius"/>
    </source>
</evidence>
<keyword evidence="2" id="KW-1003">Cell membrane</keyword>
<keyword evidence="5 6" id="KW-0472">Membrane</keyword>
<protein>
    <submittedName>
        <fullName evidence="8">Putative RDD family membrane protein YckC</fullName>
    </submittedName>
</protein>
<reference evidence="8 9" key="1">
    <citation type="submission" date="2019-06" db="EMBL/GenBank/DDBJ databases">
        <title>Sequencing the genomes of 1000 actinobacteria strains.</title>
        <authorList>
            <person name="Klenk H.-P."/>
        </authorList>
    </citation>
    <scope>NUCLEOTIDE SEQUENCE [LARGE SCALE GENOMIC DNA]</scope>
    <source>
        <strain evidence="8 9">DSM 18082</strain>
    </source>
</reference>
<dbReference type="Pfam" id="PF06271">
    <property type="entry name" value="RDD"/>
    <property type="match status" value="1"/>
</dbReference>
<dbReference type="RefSeq" id="WP_141788076.1">
    <property type="nucleotide sequence ID" value="NZ_BAAAKX010000021.1"/>
</dbReference>
<dbReference type="PANTHER" id="PTHR36115:SF6">
    <property type="entry name" value="PROLINE-RICH ANTIGEN HOMOLOG"/>
    <property type="match status" value="1"/>
</dbReference>
<keyword evidence="3 6" id="KW-0812">Transmembrane</keyword>
<evidence type="ECO:0000313" key="9">
    <source>
        <dbReference type="Proteomes" id="UP000319514"/>
    </source>
</evidence>
<dbReference type="InterPro" id="IPR010432">
    <property type="entry name" value="RDD"/>
</dbReference>
<proteinExistence type="predicted"/>
<evidence type="ECO:0000256" key="5">
    <source>
        <dbReference type="ARBA" id="ARBA00023136"/>
    </source>
</evidence>
<comment type="subcellular location">
    <subcellularLocation>
        <location evidence="1">Cell membrane</location>
        <topology evidence="1">Multi-pass membrane protein</topology>
    </subcellularLocation>
</comment>
<dbReference type="PIRSF" id="PIRSF021697">
    <property type="entry name" value="UCP021697"/>
    <property type="match status" value="1"/>
</dbReference>
<dbReference type="PANTHER" id="PTHR36115">
    <property type="entry name" value="PROLINE-RICH ANTIGEN HOMOLOG-RELATED"/>
    <property type="match status" value="1"/>
</dbReference>
<dbReference type="GO" id="GO:0005886">
    <property type="term" value="C:plasma membrane"/>
    <property type="evidence" value="ECO:0007669"/>
    <property type="project" value="UniProtKB-SubCell"/>
</dbReference>
<evidence type="ECO:0000256" key="4">
    <source>
        <dbReference type="ARBA" id="ARBA00022989"/>
    </source>
</evidence>
<dbReference type="OrthoDB" id="5187110at2"/>
<dbReference type="InterPro" id="IPR016795">
    <property type="entry name" value="UCP021697"/>
</dbReference>
<gene>
    <name evidence="8" type="ORF">FB474_1522</name>
</gene>
<evidence type="ECO:0000259" key="7">
    <source>
        <dbReference type="Pfam" id="PF06271"/>
    </source>
</evidence>
<feature type="transmembrane region" description="Helical" evidence="6">
    <location>
        <begin position="46"/>
        <end position="64"/>
    </location>
</feature>
<organism evidence="8 9">
    <name type="scientific">Oryzihumus leptocrescens</name>
    <dbReference type="NCBI Taxonomy" id="297536"/>
    <lineage>
        <taxon>Bacteria</taxon>
        <taxon>Bacillati</taxon>
        <taxon>Actinomycetota</taxon>
        <taxon>Actinomycetes</taxon>
        <taxon>Micrococcales</taxon>
        <taxon>Intrasporangiaceae</taxon>
        <taxon>Oryzihumus</taxon>
    </lineage>
</organism>
<keyword evidence="4 6" id="KW-1133">Transmembrane helix</keyword>
<accession>A0A542ZIL4</accession>
<comment type="caution">
    <text evidence="8">The sequence shown here is derived from an EMBL/GenBank/DDBJ whole genome shotgun (WGS) entry which is preliminary data.</text>
</comment>